<dbReference type="KEGG" id="apuu:APUU_70309S"/>
<dbReference type="AlphaFoldDB" id="A0A7R7XY19"/>
<name>A0A7R7XY19_9EURO</name>
<reference evidence="1" key="2">
    <citation type="submission" date="2021-02" db="EMBL/GenBank/DDBJ databases">
        <title>Aspergillus puulaauensis MK2 genome sequence.</title>
        <authorList>
            <person name="Futagami T."/>
            <person name="Mori K."/>
            <person name="Kadooka C."/>
            <person name="Tanaka T."/>
        </authorList>
    </citation>
    <scope>NUCLEOTIDE SEQUENCE</scope>
    <source>
        <strain evidence="1">MK2</strain>
    </source>
</reference>
<proteinExistence type="predicted"/>
<dbReference type="RefSeq" id="XP_041560925.1">
    <property type="nucleotide sequence ID" value="XM_041695167.1"/>
</dbReference>
<protein>
    <recommendedName>
        <fullName evidence="3">F-box domain-containing protein</fullName>
    </recommendedName>
</protein>
<sequence length="191" mass="21608">MASPWKLPQELTDQVVQLCFDRLLRNLPEMKKLCEKETLEFLALRRVCHSLNAAVENILLRLETVRIYTDYYTPLARLVLLHVIRRAKTGKYPMVSTIKTSGNLILSGMGITNVTPRTQDWIWKTISLSLTDGATWVLLGDFCSKVYAGPIEAKVSYAIAIRAAAYEGNVSLLETLLDQKPDAFFCHYNAI</sequence>
<dbReference type="Proteomes" id="UP000654913">
    <property type="component" value="Chromosome 7"/>
</dbReference>
<evidence type="ECO:0000313" key="2">
    <source>
        <dbReference type="Proteomes" id="UP000654913"/>
    </source>
</evidence>
<dbReference type="OrthoDB" id="539213at2759"/>
<dbReference type="EMBL" id="AP024449">
    <property type="protein sequence ID" value="BCS28739.1"/>
    <property type="molecule type" value="Genomic_DNA"/>
</dbReference>
<dbReference type="GeneID" id="64978736"/>
<gene>
    <name evidence="1" type="ORF">APUU_70309S</name>
</gene>
<keyword evidence="2" id="KW-1185">Reference proteome</keyword>
<reference evidence="1" key="1">
    <citation type="submission" date="2021-01" db="EMBL/GenBank/DDBJ databases">
        <authorList>
            <consortium name="Aspergillus puulaauensis MK2 genome sequencing consortium"/>
            <person name="Kazuki M."/>
            <person name="Futagami T."/>
        </authorList>
    </citation>
    <scope>NUCLEOTIDE SEQUENCE</scope>
    <source>
        <strain evidence="1">MK2</strain>
    </source>
</reference>
<evidence type="ECO:0008006" key="3">
    <source>
        <dbReference type="Google" id="ProtNLM"/>
    </source>
</evidence>
<organism evidence="1 2">
    <name type="scientific">Aspergillus puulaauensis</name>
    <dbReference type="NCBI Taxonomy" id="1220207"/>
    <lineage>
        <taxon>Eukaryota</taxon>
        <taxon>Fungi</taxon>
        <taxon>Dikarya</taxon>
        <taxon>Ascomycota</taxon>
        <taxon>Pezizomycotina</taxon>
        <taxon>Eurotiomycetes</taxon>
        <taxon>Eurotiomycetidae</taxon>
        <taxon>Eurotiales</taxon>
        <taxon>Aspergillaceae</taxon>
        <taxon>Aspergillus</taxon>
    </lineage>
</organism>
<evidence type="ECO:0000313" key="1">
    <source>
        <dbReference type="EMBL" id="BCS28739.1"/>
    </source>
</evidence>
<accession>A0A7R7XY19</accession>